<dbReference type="RefSeq" id="WP_085767000.1">
    <property type="nucleotide sequence ID" value="NZ_CP019344.1"/>
</dbReference>
<evidence type="ECO:0000313" key="1">
    <source>
        <dbReference type="EMBL" id="ARN78200.1"/>
    </source>
</evidence>
<dbReference type="STRING" id="331648.BST97_09455"/>
<accession>A0A1W6MKS4</accession>
<sequence>MSQELERIEEALSRKRHNFIIYKNQINKDLSRSGLEEVEEDDPKAFLNAVAALLNELMEDSDPRLQQLYYLADVQERHLEKGIILSFFYREWVKVKFRLGHQ</sequence>
<evidence type="ECO:0000313" key="2">
    <source>
        <dbReference type="Proteomes" id="UP000193431"/>
    </source>
</evidence>
<proteinExistence type="predicted"/>
<protein>
    <submittedName>
        <fullName evidence="1">Uncharacterized protein</fullName>
    </submittedName>
</protein>
<dbReference type="EMBL" id="CP019344">
    <property type="protein sequence ID" value="ARN78200.1"/>
    <property type="molecule type" value="Genomic_DNA"/>
</dbReference>
<dbReference type="OrthoDB" id="1143995at2"/>
<reference evidence="1 2" key="1">
    <citation type="submission" date="2016-11" db="EMBL/GenBank/DDBJ databases">
        <title>Trade-off between light-utilization and light-protection in marine flavobacteria.</title>
        <authorList>
            <person name="Kumagai Y."/>
        </authorList>
    </citation>
    <scope>NUCLEOTIDE SEQUENCE [LARGE SCALE GENOMIC DNA]</scope>
    <source>
        <strain evidence="1 2">JCM 13191</strain>
    </source>
</reference>
<name>A0A1W6MKS4_9FLAO</name>
<organism evidence="1 2">
    <name type="scientific">Nonlabens spongiae</name>
    <dbReference type="NCBI Taxonomy" id="331648"/>
    <lineage>
        <taxon>Bacteria</taxon>
        <taxon>Pseudomonadati</taxon>
        <taxon>Bacteroidota</taxon>
        <taxon>Flavobacteriia</taxon>
        <taxon>Flavobacteriales</taxon>
        <taxon>Flavobacteriaceae</taxon>
        <taxon>Nonlabens</taxon>
    </lineage>
</organism>
<gene>
    <name evidence="1" type="ORF">BST97_09455</name>
</gene>
<dbReference type="AlphaFoldDB" id="A0A1W6MKS4"/>
<dbReference type="Proteomes" id="UP000193431">
    <property type="component" value="Chromosome"/>
</dbReference>
<keyword evidence="2" id="KW-1185">Reference proteome</keyword>